<protein>
    <recommendedName>
        <fullName evidence="2">Transposable element P transposase-like RNase H C-terminal domain-containing protein</fullName>
    </recommendedName>
</protein>
<gene>
    <name evidence="3" type="ORF">LPLAT_LOCUS5382</name>
</gene>
<evidence type="ECO:0000313" key="4">
    <source>
        <dbReference type="Proteomes" id="UP001497644"/>
    </source>
</evidence>
<evidence type="ECO:0000259" key="2">
    <source>
        <dbReference type="Pfam" id="PF21789"/>
    </source>
</evidence>
<name>A0AAV2MX93_9HYME</name>
<feature type="domain" description="Transposable element P transposase-like RNase H C-terminal" evidence="2">
    <location>
        <begin position="48"/>
        <end position="73"/>
    </location>
</feature>
<reference evidence="3" key="1">
    <citation type="submission" date="2024-04" db="EMBL/GenBank/DDBJ databases">
        <authorList>
            <consortium name="Molecular Ecology Group"/>
        </authorList>
    </citation>
    <scope>NUCLEOTIDE SEQUENCE</scope>
</reference>
<dbReference type="AlphaFoldDB" id="A0AAV2MX93"/>
<accession>A0AAV2MX93</accession>
<comment type="caution">
    <text evidence="3">The sequence shown here is derived from an EMBL/GenBank/DDBJ whole genome shotgun (WGS) entry which is preliminary data.</text>
</comment>
<dbReference type="EMBL" id="CAXIPU020000435">
    <property type="protein sequence ID" value="CAL1671970.1"/>
    <property type="molecule type" value="Genomic_DNA"/>
</dbReference>
<evidence type="ECO:0000313" key="3">
    <source>
        <dbReference type="EMBL" id="CAL1671970.1"/>
    </source>
</evidence>
<organism evidence="3 4">
    <name type="scientific">Lasius platythorax</name>
    <dbReference type="NCBI Taxonomy" id="488582"/>
    <lineage>
        <taxon>Eukaryota</taxon>
        <taxon>Metazoa</taxon>
        <taxon>Ecdysozoa</taxon>
        <taxon>Arthropoda</taxon>
        <taxon>Hexapoda</taxon>
        <taxon>Insecta</taxon>
        <taxon>Pterygota</taxon>
        <taxon>Neoptera</taxon>
        <taxon>Endopterygota</taxon>
        <taxon>Hymenoptera</taxon>
        <taxon>Apocrita</taxon>
        <taxon>Aculeata</taxon>
        <taxon>Formicoidea</taxon>
        <taxon>Formicidae</taxon>
        <taxon>Formicinae</taxon>
        <taxon>Lasius</taxon>
        <taxon>Lasius</taxon>
    </lineage>
</organism>
<proteinExistence type="predicted"/>
<sequence length="141" mass="16133">MRVCERNKLLPFQKGISLCCQSLPGLFEHLKQMYVIDDHPIEYLLTSRLNQDVLENCFSFLRGVGGANNHPNALDIRNRLRWYILGKHSTDLFLVRTNIDPDATDSSLIKAHDMNSDPQRQIPNAIPSTSTSTTTKMRMNF</sequence>
<dbReference type="InterPro" id="IPR048367">
    <property type="entry name" value="TNP-like_RNaseH_C"/>
</dbReference>
<dbReference type="Proteomes" id="UP001497644">
    <property type="component" value="Unassembled WGS sequence"/>
</dbReference>
<feature type="region of interest" description="Disordered" evidence="1">
    <location>
        <begin position="114"/>
        <end position="141"/>
    </location>
</feature>
<dbReference type="Pfam" id="PF21789">
    <property type="entry name" value="TNP-like_RNaseH_C"/>
    <property type="match status" value="1"/>
</dbReference>
<evidence type="ECO:0000256" key="1">
    <source>
        <dbReference type="SAM" id="MobiDB-lite"/>
    </source>
</evidence>
<keyword evidence="4" id="KW-1185">Reference proteome</keyword>